<name>A0A6N7VL06_ACIFE</name>
<dbReference type="Proteomes" id="UP000441455">
    <property type="component" value="Unassembled WGS sequence"/>
</dbReference>
<dbReference type="OrthoDB" id="2051266at2"/>
<protein>
    <submittedName>
        <fullName evidence="1">Uncharacterized protein</fullName>
    </submittedName>
</protein>
<accession>A0A6N7VL06</accession>
<sequence length="97" mass="10943">MNDLLNTAASCLASAAFGYLIRWVTARYTDNGHIKLGIQALLRDRMLQKWDYCRNRGYAPISDKGSFEAMHTSYAGLGSNGVMDRVYKDFMALPEEK</sequence>
<proteinExistence type="predicted"/>
<dbReference type="EMBL" id="VULN01000009">
    <property type="protein sequence ID" value="MSS82384.1"/>
    <property type="molecule type" value="Genomic_DNA"/>
</dbReference>
<evidence type="ECO:0000313" key="2">
    <source>
        <dbReference type="Proteomes" id="UP000441455"/>
    </source>
</evidence>
<dbReference type="AlphaFoldDB" id="A0A6N7VL06"/>
<organism evidence="1 2">
    <name type="scientific">Acidaminococcus fermentans</name>
    <dbReference type="NCBI Taxonomy" id="905"/>
    <lineage>
        <taxon>Bacteria</taxon>
        <taxon>Bacillati</taxon>
        <taxon>Bacillota</taxon>
        <taxon>Negativicutes</taxon>
        <taxon>Acidaminococcales</taxon>
        <taxon>Acidaminococcaceae</taxon>
        <taxon>Acidaminococcus</taxon>
    </lineage>
</organism>
<gene>
    <name evidence="1" type="ORF">FX155_07230</name>
</gene>
<dbReference type="RefSeq" id="WP_154488249.1">
    <property type="nucleotide sequence ID" value="NZ_VULN01000009.1"/>
</dbReference>
<evidence type="ECO:0000313" key="1">
    <source>
        <dbReference type="EMBL" id="MSS82384.1"/>
    </source>
</evidence>
<comment type="caution">
    <text evidence="1">The sequence shown here is derived from an EMBL/GenBank/DDBJ whole genome shotgun (WGS) entry which is preliminary data.</text>
</comment>
<reference evidence="1 2" key="1">
    <citation type="submission" date="2019-08" db="EMBL/GenBank/DDBJ databases">
        <title>In-depth cultivation of the pig gut microbiome towards novel bacterial diversity and tailored functional studies.</title>
        <authorList>
            <person name="Wylensek D."/>
            <person name="Hitch T.C.A."/>
            <person name="Clavel T."/>
        </authorList>
    </citation>
    <scope>NUCLEOTIDE SEQUENCE [LARGE SCALE GENOMIC DNA]</scope>
    <source>
        <strain evidence="1 2">WCA-389-WT-5B</strain>
    </source>
</reference>